<reference evidence="1 2" key="1">
    <citation type="submission" date="2020-09" db="EMBL/GenBank/DDBJ databases">
        <title>De no assembly of potato wild relative species, Solanum commersonii.</title>
        <authorList>
            <person name="Cho K."/>
        </authorList>
    </citation>
    <scope>NUCLEOTIDE SEQUENCE [LARGE SCALE GENOMIC DNA]</scope>
    <source>
        <strain evidence="1">LZ3.2</strain>
        <tissue evidence="1">Leaf</tissue>
    </source>
</reference>
<comment type="caution">
    <text evidence="1">The sequence shown here is derived from an EMBL/GenBank/DDBJ whole genome shotgun (WGS) entry which is preliminary data.</text>
</comment>
<sequence>MVEGVPQIKWTEKEVSLMNQLEDLEFSVIGKFTSKHILIRLSKQEDYVNLISKGTFYINCRDGYAYLMRTLIND</sequence>
<evidence type="ECO:0000313" key="2">
    <source>
        <dbReference type="Proteomes" id="UP000824120"/>
    </source>
</evidence>
<accession>A0A9J5ZWP8</accession>
<name>A0A9J5ZWP8_SOLCO</name>
<proteinExistence type="predicted"/>
<organism evidence="1 2">
    <name type="scientific">Solanum commersonii</name>
    <name type="common">Commerson's wild potato</name>
    <name type="synonym">Commerson's nightshade</name>
    <dbReference type="NCBI Taxonomy" id="4109"/>
    <lineage>
        <taxon>Eukaryota</taxon>
        <taxon>Viridiplantae</taxon>
        <taxon>Streptophyta</taxon>
        <taxon>Embryophyta</taxon>
        <taxon>Tracheophyta</taxon>
        <taxon>Spermatophyta</taxon>
        <taxon>Magnoliopsida</taxon>
        <taxon>eudicotyledons</taxon>
        <taxon>Gunneridae</taxon>
        <taxon>Pentapetalae</taxon>
        <taxon>asterids</taxon>
        <taxon>lamiids</taxon>
        <taxon>Solanales</taxon>
        <taxon>Solanaceae</taxon>
        <taxon>Solanoideae</taxon>
        <taxon>Solaneae</taxon>
        <taxon>Solanum</taxon>
    </lineage>
</organism>
<protein>
    <submittedName>
        <fullName evidence="1">Uncharacterized protein</fullName>
    </submittedName>
</protein>
<dbReference type="OrthoDB" id="10540787at2759"/>
<gene>
    <name evidence="1" type="ORF">H5410_016135</name>
</gene>
<keyword evidence="2" id="KW-1185">Reference proteome</keyword>
<dbReference type="AlphaFoldDB" id="A0A9J5ZWP8"/>
<dbReference type="EMBL" id="JACXVP010000003">
    <property type="protein sequence ID" value="KAG5616311.1"/>
    <property type="molecule type" value="Genomic_DNA"/>
</dbReference>
<evidence type="ECO:0000313" key="1">
    <source>
        <dbReference type="EMBL" id="KAG5616311.1"/>
    </source>
</evidence>
<dbReference type="Proteomes" id="UP000824120">
    <property type="component" value="Chromosome 3"/>
</dbReference>